<protein>
    <submittedName>
        <fullName evidence="1">Uncharacterized protein</fullName>
    </submittedName>
</protein>
<proteinExistence type="predicted"/>
<sequence>MVDHRELFEGVTMVLARAGFDTAPGPSRLRIGHRPEGVVVDWSPDGLPPEGVRAAVLGAVAAVLRESGHRVAEADGGGLLVTVAEVVTVPAEPPTEAEAAPEHWWG</sequence>
<reference evidence="1 2" key="1">
    <citation type="submission" date="2019-09" db="EMBL/GenBank/DDBJ databases">
        <title>Genome Sequences of Streptomyces kaniharaensis ATCC 21070.</title>
        <authorList>
            <person name="Zhu W."/>
            <person name="De Crecy-Lagard V."/>
            <person name="Richards N.G."/>
        </authorList>
    </citation>
    <scope>NUCLEOTIDE SEQUENCE [LARGE SCALE GENOMIC DNA]</scope>
    <source>
        <strain evidence="1 2">SF-557</strain>
    </source>
</reference>
<gene>
    <name evidence="1" type="ORF">F7Q99_00750</name>
</gene>
<evidence type="ECO:0000313" key="2">
    <source>
        <dbReference type="Proteomes" id="UP000450000"/>
    </source>
</evidence>
<dbReference type="RefSeq" id="WP_153459599.1">
    <property type="nucleotide sequence ID" value="NZ_WBOF01000001.1"/>
</dbReference>
<dbReference type="OrthoDB" id="4249050at2"/>
<name>A0A6N7KKW5_9ACTN</name>
<comment type="caution">
    <text evidence="1">The sequence shown here is derived from an EMBL/GenBank/DDBJ whole genome shotgun (WGS) entry which is preliminary data.</text>
</comment>
<dbReference type="Proteomes" id="UP000450000">
    <property type="component" value="Unassembled WGS sequence"/>
</dbReference>
<organism evidence="1 2">
    <name type="scientific">Streptomyces kaniharaensis</name>
    <dbReference type="NCBI Taxonomy" id="212423"/>
    <lineage>
        <taxon>Bacteria</taxon>
        <taxon>Bacillati</taxon>
        <taxon>Actinomycetota</taxon>
        <taxon>Actinomycetes</taxon>
        <taxon>Kitasatosporales</taxon>
        <taxon>Streptomycetaceae</taxon>
        <taxon>Streptomyces</taxon>
    </lineage>
</organism>
<evidence type="ECO:0000313" key="1">
    <source>
        <dbReference type="EMBL" id="MQS10844.1"/>
    </source>
</evidence>
<dbReference type="AlphaFoldDB" id="A0A6N7KKW5"/>
<dbReference type="EMBL" id="WBOF01000001">
    <property type="protein sequence ID" value="MQS10844.1"/>
    <property type="molecule type" value="Genomic_DNA"/>
</dbReference>
<keyword evidence="2" id="KW-1185">Reference proteome</keyword>
<accession>A0A6N7KKW5</accession>